<reference evidence="8" key="1">
    <citation type="submission" date="2022-11" db="UniProtKB">
        <authorList>
            <consortium name="WormBaseParasite"/>
        </authorList>
    </citation>
    <scope>IDENTIFICATION</scope>
</reference>
<protein>
    <submittedName>
        <fullName evidence="8">Transketolase-like pyrimidine-binding domain-containing protein</fullName>
    </submittedName>
</protein>
<dbReference type="CDD" id="cd07036">
    <property type="entry name" value="TPP_PYR_E1-PDHc-beta_like"/>
    <property type="match status" value="1"/>
</dbReference>
<evidence type="ECO:0000256" key="3">
    <source>
        <dbReference type="ARBA" id="ARBA00023002"/>
    </source>
</evidence>
<name>A0A914XGH6_9BILA</name>
<dbReference type="GO" id="GO:0005739">
    <property type="term" value="C:mitochondrion"/>
    <property type="evidence" value="ECO:0007669"/>
    <property type="project" value="UniProtKB-SubCell"/>
</dbReference>
<comment type="cofactor">
    <cofactor evidence="1">
        <name>thiamine diphosphate</name>
        <dbReference type="ChEBI" id="CHEBI:58937"/>
    </cofactor>
</comment>
<dbReference type="AlphaFoldDB" id="A0A914XGH6"/>
<keyword evidence="3" id="KW-0560">Oxidoreductase</keyword>
<evidence type="ECO:0000313" key="8">
    <source>
        <dbReference type="WBParaSite" id="PSAMB.scaffold8196size6507.g31088.t1"/>
    </source>
</evidence>
<proteinExistence type="predicted"/>
<dbReference type="Pfam" id="PF02779">
    <property type="entry name" value="Transket_pyr"/>
    <property type="match status" value="1"/>
</dbReference>
<comment type="subcellular location">
    <subcellularLocation>
        <location evidence="2">Mitochondrion</location>
    </subcellularLocation>
</comment>
<dbReference type="InterPro" id="IPR029061">
    <property type="entry name" value="THDP-binding"/>
</dbReference>
<organism evidence="7 8">
    <name type="scientific">Plectus sambesii</name>
    <dbReference type="NCBI Taxonomy" id="2011161"/>
    <lineage>
        <taxon>Eukaryota</taxon>
        <taxon>Metazoa</taxon>
        <taxon>Ecdysozoa</taxon>
        <taxon>Nematoda</taxon>
        <taxon>Chromadorea</taxon>
        <taxon>Plectida</taxon>
        <taxon>Plectina</taxon>
        <taxon>Plectoidea</taxon>
        <taxon>Plectidae</taxon>
        <taxon>Plectus</taxon>
    </lineage>
</organism>
<evidence type="ECO:0000256" key="1">
    <source>
        <dbReference type="ARBA" id="ARBA00001964"/>
    </source>
</evidence>
<keyword evidence="4" id="KW-0496">Mitochondrion</keyword>
<evidence type="ECO:0000256" key="2">
    <source>
        <dbReference type="ARBA" id="ARBA00004173"/>
    </source>
</evidence>
<sequence length="273" mass="29187">MATAAKTLKGKVLLAPWQLKRTSALGLHAIACGGSAMKKHGNLPIESNSAIQTRLASHFSFVPSVADSSLGPTTKMNLYQAINNAMDKAMEKDPTAVVFGEDVAFGGVFRCSLGLQEKYGKDRVFNTPLCEQGIAGFGIGVAVGGATAIAEIQFGDYIFPAFDQLVNEAAKYRYRSGGLFNCGSLTVRATWGAVGHGALYHSQSPEAYFSHTPGVKVVVPRGPIQAKGLLLSCIRDPNPCIFFEPKILYRTAVEEVPEGDYTLPLSEAQVLIE</sequence>
<evidence type="ECO:0000313" key="7">
    <source>
        <dbReference type="Proteomes" id="UP000887566"/>
    </source>
</evidence>
<dbReference type="PANTHER" id="PTHR42980">
    <property type="entry name" value="2-OXOISOVALERATE DEHYDROGENASE SUBUNIT BETA-RELATED"/>
    <property type="match status" value="1"/>
</dbReference>
<dbReference type="SUPFAM" id="SSF52518">
    <property type="entry name" value="Thiamin diphosphate-binding fold (THDP-binding)"/>
    <property type="match status" value="1"/>
</dbReference>
<dbReference type="SMART" id="SM00861">
    <property type="entry name" value="Transket_pyr"/>
    <property type="match status" value="1"/>
</dbReference>
<dbReference type="GO" id="GO:0007584">
    <property type="term" value="P:response to nutrient"/>
    <property type="evidence" value="ECO:0007669"/>
    <property type="project" value="TreeGrafter"/>
</dbReference>
<dbReference type="FunFam" id="3.40.50.970:FF:000001">
    <property type="entry name" value="Pyruvate dehydrogenase E1 beta subunit"/>
    <property type="match status" value="1"/>
</dbReference>
<keyword evidence="7" id="KW-1185">Reference proteome</keyword>
<dbReference type="Proteomes" id="UP000887566">
    <property type="component" value="Unplaced"/>
</dbReference>
<evidence type="ECO:0000256" key="4">
    <source>
        <dbReference type="ARBA" id="ARBA00023128"/>
    </source>
</evidence>
<dbReference type="WBParaSite" id="PSAMB.scaffold8196size6507.g31088.t1">
    <property type="protein sequence ID" value="PSAMB.scaffold8196size6507.g31088.t1"/>
    <property type="gene ID" value="PSAMB.scaffold8196size6507.g31088"/>
</dbReference>
<accession>A0A914XGH6</accession>
<evidence type="ECO:0000256" key="5">
    <source>
        <dbReference type="ARBA" id="ARBA00051764"/>
    </source>
</evidence>
<comment type="catalytic activity">
    <reaction evidence="5">
        <text>N(6)-[(R)-lipoyl]-L-lysyl-[protein] + 3-methyl-2-oxobutanoate + H(+) = N(6)-[(R)-S(8)-2-methylpropanoyldihydrolipoyl]-L-lysyl-[protein] + CO2</text>
        <dbReference type="Rhea" id="RHEA:13457"/>
        <dbReference type="Rhea" id="RHEA-COMP:10474"/>
        <dbReference type="Rhea" id="RHEA-COMP:10497"/>
        <dbReference type="ChEBI" id="CHEBI:11851"/>
        <dbReference type="ChEBI" id="CHEBI:15378"/>
        <dbReference type="ChEBI" id="CHEBI:16526"/>
        <dbReference type="ChEBI" id="CHEBI:83099"/>
        <dbReference type="ChEBI" id="CHEBI:83142"/>
        <dbReference type="EC" id="1.2.4.4"/>
    </reaction>
    <physiologicalReaction direction="left-to-right" evidence="5">
        <dbReference type="Rhea" id="RHEA:13458"/>
    </physiologicalReaction>
</comment>
<evidence type="ECO:0000259" key="6">
    <source>
        <dbReference type="SMART" id="SM00861"/>
    </source>
</evidence>
<dbReference type="GO" id="GO:0003863">
    <property type="term" value="F:branched-chain 2-oxo acid dehydrogenase activity"/>
    <property type="evidence" value="ECO:0007669"/>
    <property type="project" value="UniProtKB-EC"/>
</dbReference>
<dbReference type="InterPro" id="IPR005475">
    <property type="entry name" value="Transketolase-like_Pyr-bd"/>
</dbReference>
<dbReference type="PANTHER" id="PTHR42980:SF1">
    <property type="entry name" value="2-OXOISOVALERATE DEHYDROGENASE SUBUNIT BETA, MITOCHONDRIAL"/>
    <property type="match status" value="1"/>
</dbReference>
<dbReference type="GO" id="GO:0009083">
    <property type="term" value="P:branched-chain amino acid catabolic process"/>
    <property type="evidence" value="ECO:0007669"/>
    <property type="project" value="TreeGrafter"/>
</dbReference>
<dbReference type="Gene3D" id="3.40.50.970">
    <property type="match status" value="1"/>
</dbReference>
<feature type="domain" description="Transketolase-like pyrimidine-binding" evidence="6">
    <location>
        <begin position="76"/>
        <end position="251"/>
    </location>
</feature>